<feature type="region of interest" description="Disordered" evidence="1">
    <location>
        <begin position="590"/>
        <end position="681"/>
    </location>
</feature>
<evidence type="ECO:0000256" key="1">
    <source>
        <dbReference type="SAM" id="MobiDB-lite"/>
    </source>
</evidence>
<feature type="region of interest" description="Disordered" evidence="1">
    <location>
        <begin position="865"/>
        <end position="916"/>
    </location>
</feature>
<organism evidence="2 3">
    <name type="scientific">Fasciolopsis buskii</name>
    <dbReference type="NCBI Taxonomy" id="27845"/>
    <lineage>
        <taxon>Eukaryota</taxon>
        <taxon>Metazoa</taxon>
        <taxon>Spiralia</taxon>
        <taxon>Lophotrochozoa</taxon>
        <taxon>Platyhelminthes</taxon>
        <taxon>Trematoda</taxon>
        <taxon>Digenea</taxon>
        <taxon>Plagiorchiida</taxon>
        <taxon>Echinostomata</taxon>
        <taxon>Echinostomatoidea</taxon>
        <taxon>Fasciolidae</taxon>
        <taxon>Fasciolopsis</taxon>
    </lineage>
</organism>
<feature type="region of interest" description="Disordered" evidence="1">
    <location>
        <begin position="534"/>
        <end position="562"/>
    </location>
</feature>
<gene>
    <name evidence="2" type="ORF">FBUS_05031</name>
</gene>
<feature type="region of interest" description="Disordered" evidence="1">
    <location>
        <begin position="1000"/>
        <end position="1019"/>
    </location>
</feature>
<evidence type="ECO:0000313" key="3">
    <source>
        <dbReference type="Proteomes" id="UP000728185"/>
    </source>
</evidence>
<feature type="region of interest" description="Disordered" evidence="1">
    <location>
        <begin position="1468"/>
        <end position="1488"/>
    </location>
</feature>
<feature type="region of interest" description="Disordered" evidence="1">
    <location>
        <begin position="1635"/>
        <end position="1707"/>
    </location>
</feature>
<feature type="region of interest" description="Disordered" evidence="1">
    <location>
        <begin position="1834"/>
        <end position="1858"/>
    </location>
</feature>
<accession>A0A8E0RV67</accession>
<feature type="compositionally biased region" description="Polar residues" evidence="1">
    <location>
        <begin position="593"/>
        <end position="603"/>
    </location>
</feature>
<protein>
    <submittedName>
        <fullName evidence="2">Uncharacterized protein</fullName>
    </submittedName>
</protein>
<feature type="compositionally biased region" description="Low complexity" evidence="1">
    <location>
        <begin position="893"/>
        <end position="907"/>
    </location>
</feature>
<feature type="region of interest" description="Disordered" evidence="1">
    <location>
        <begin position="1978"/>
        <end position="1997"/>
    </location>
</feature>
<proteinExistence type="predicted"/>
<feature type="region of interest" description="Disordered" evidence="1">
    <location>
        <begin position="801"/>
        <end position="831"/>
    </location>
</feature>
<name>A0A8E0RV67_9TREM</name>
<feature type="compositionally biased region" description="Polar residues" evidence="1">
    <location>
        <begin position="818"/>
        <end position="831"/>
    </location>
</feature>
<feature type="compositionally biased region" description="Low complexity" evidence="1">
    <location>
        <begin position="534"/>
        <end position="554"/>
    </location>
</feature>
<reference evidence="2" key="1">
    <citation type="submission" date="2019-05" db="EMBL/GenBank/DDBJ databases">
        <title>Annotation for the trematode Fasciolopsis buski.</title>
        <authorList>
            <person name="Choi Y.-J."/>
        </authorList>
    </citation>
    <scope>NUCLEOTIDE SEQUENCE</scope>
    <source>
        <strain evidence="2">HT</strain>
        <tissue evidence="2">Whole worm</tissue>
    </source>
</reference>
<keyword evidence="3" id="KW-1185">Reference proteome</keyword>
<feature type="compositionally biased region" description="Polar residues" evidence="1">
    <location>
        <begin position="1000"/>
        <end position="1016"/>
    </location>
</feature>
<evidence type="ECO:0000313" key="2">
    <source>
        <dbReference type="EMBL" id="KAA0194720.1"/>
    </source>
</evidence>
<dbReference type="OrthoDB" id="6260897at2759"/>
<feature type="compositionally biased region" description="Polar residues" evidence="1">
    <location>
        <begin position="1834"/>
        <end position="1854"/>
    </location>
</feature>
<dbReference type="EMBL" id="LUCM01004169">
    <property type="protein sequence ID" value="KAA0194720.1"/>
    <property type="molecule type" value="Genomic_DNA"/>
</dbReference>
<feature type="compositionally biased region" description="Polar residues" evidence="1">
    <location>
        <begin position="1978"/>
        <end position="1987"/>
    </location>
</feature>
<dbReference type="Proteomes" id="UP000728185">
    <property type="component" value="Unassembled WGS sequence"/>
</dbReference>
<feature type="compositionally biased region" description="Polar residues" evidence="1">
    <location>
        <begin position="1671"/>
        <end position="1697"/>
    </location>
</feature>
<sequence length="2035" mass="220585">MFSDAILTYGPTSTELESLKAREKEKRRRIRLIQVKKIFIIEACTLIKVRQQARENASRTRELYELKKKYLVESIARELKEACDRAVLDELQNKQEEYNKILDNAGSGHRKADMWVDPQIESERQAHAAEQSAQQRGFVAAKALREAESLRKAEAEEPIARLRSVRELEKERSALVAALPKPPNIDSLLESELNAAETNPTVLVCDVAARNAFHLTRTPTIVAVERSNGDKIDASSEVPKDAVIAAQLESERMVALKHEECLQKRESLIKADLRGQRATKRERVRRHYQDLLTHLEGLSRADEARLRSQLGGPGSNGVASCLTENLINKRLEKAFENEILDQMASSIPYEPDEAFPHQTFVTKPVDAASQPDFGTDVHTIHCGHPKHCTLGAPGGISWTIPVEANISHPVSVSESSSHHNTVLADADVPVSDIAREVPTSQYTMVSLGKDVGDFGKIATDRTDESVLGPGERPELPSLSSRHRWVRPGRRDYGDTAGSVTSGVLSLNGLTTVPLRSEDSPLDHATCCKPAVRSLSSTRTLTESGSSVSPSMGSSTHGMSLSEQQELLDRELAEIDQRIARIRMGAIDKKDISVSRSSGSSETIPTGPKAAQLTPRDTVTVEGRAASEASDNGSTGQPCGMDKSDASTAHEAPSKDQSYLDTMSPAPRNSSSSTNESRRTLVSIPDKWREKLTSIISSQIEELQSHRNLHVSSVSLPVGRTEPSLSGHSTVQSYVIQREEDSESSKLETVHPSGTQLLVSSSSLPALSLDSTMGKRSSSQNESIVIGTSKSPCVDEIKRLEEKPASEDVLDPGVRTDPTLHTQNPSTVPLLSQNRMTSEECLVFRNIGRLAHRLAQAALEEATAELAADESHSFSQSESEQKEQSYMPESDDATGSSETQSTTTTMTTKSDDLSDAVGSSTVRSLKAELRTLLTSSLISSLLSGSGITNAIQSSGLTGASASTREAIKHLTSGSNHSSLSTSWKQSETISGSSDYKKLPLSNQLVTSKSPTSPSDANESCLDPVATAKSVRGATKPRCVELIEPKDEFLPSDVSSSETKPQQRLSPVKASFVFPLLKFNTCLLPLPHISYNVNKTWLLNLLGMDRSKLGRTQSPKQLASHSQLESVGDSNHNSFLPLSPLTSSTVSQSVPSRVSSEAANFSFGSISNLRNSSSVSDLPCHSSSSQFSSSLSTTVGSHQQSFKPLPRLDEALSEESIAEKSALCIPPITMALTDGESLQTPSTSWTDSRKSNEFQALSHCSTSNSNLAAAPDRLRDLPTHHETHDLIDFTEDDQTTIHRLRTNVPVTPVEPCEAFVVPCLGSNSSASAAAVDSSSASVDSPLIPLESVGLCDPGLLFRDSAAHPSSPGNLINPPMPQPTPRINITPTDKQEISLGEDFCVHTPRPISPADGAAKSPTARRSCVNFLRTNLAPFASMPVIYVDCDVDGSQSMQTSARRSVRGALYASWGSFTHEPVPPVDGQSPPSDSLRSFQQHEAKCLLVDGETEKLKGSPRRLPHPPSPQNFLKQAPGQITSADVRQNAVAIHSVAQIPDAHKRTPANRPDVGKTNERRRVWNVHASSRSAESNRGKPWNRVNAVSTRGTRRTNPSRGSRLSKTPDGDPLELAVGNVATEEIRYLQNSSPPKRKLIKPQNPHVVSRSARNQSLPAGARAHTASSHVTHRNNQPSIPTRNVVQSGSSKSLKKDTATPHCSTANAVPDMGSCLHSNPAAVEQSLRNQLRHWRSMRLGNQCKSQKSSSLQTITSLNIIPQATDEIVAMFSRPTTDSSGCAGFSSSTECPDVALVQPTPRPLMAERTADEDVSATTLWMNEIAFQLSSPFSGRPSSPTPNTAGRTRTGSDYIPMEDEVPPYQMAEPADPQANLFPMTFAVDLDTAVLPNTACAGDELSEKRLLVNDLHFSPLHSYHRAPATTSDVNGVTLSGTSVGSRVAANRSDPSNHVTVPAPASHSVNVTGTDQVQTNRGKASASVGSHVTHAKRREPPIYDQKYREEQARLNRQRVKEFDRVGTMKFLKMWYSSY</sequence>
<feature type="region of interest" description="Disordered" evidence="1">
    <location>
        <begin position="1574"/>
        <end position="1621"/>
    </location>
</feature>
<feature type="compositionally biased region" description="Polar residues" evidence="1">
    <location>
        <begin position="1593"/>
        <end position="1612"/>
    </location>
</feature>
<comment type="caution">
    <text evidence="2">The sequence shown here is derived from an EMBL/GenBank/DDBJ whole genome shotgun (WGS) entry which is preliminary data.</text>
</comment>